<comment type="caution">
    <text evidence="2">The sequence shown here is derived from an EMBL/GenBank/DDBJ whole genome shotgun (WGS) entry which is preliminary data.</text>
</comment>
<evidence type="ECO:0000313" key="3">
    <source>
        <dbReference type="Proteomes" id="UP001156389"/>
    </source>
</evidence>
<protein>
    <submittedName>
        <fullName evidence="2">Uncharacterized protein</fullName>
    </submittedName>
</protein>
<organism evidence="2 3">
    <name type="scientific">Streptomyces gossypii</name>
    <dbReference type="NCBI Taxonomy" id="2883101"/>
    <lineage>
        <taxon>Bacteria</taxon>
        <taxon>Bacillati</taxon>
        <taxon>Actinomycetota</taxon>
        <taxon>Actinomycetes</taxon>
        <taxon>Kitasatosporales</taxon>
        <taxon>Streptomycetaceae</taxon>
        <taxon>Streptomyces</taxon>
    </lineage>
</organism>
<gene>
    <name evidence="2" type="ORF">LHJ74_14615</name>
</gene>
<keyword evidence="3" id="KW-1185">Reference proteome</keyword>
<sequence length="140" mass="15234">MRTLAMLLKSRTRRTRVRTPHPGALPALPPRLPSGYVHAEVHPADRPAPVPHPAPARRPVAPRGVYSGVLTTTTARCGCTINLHRAEYTAHDTTGAPTQHGYAWICPGCRHLDRGYSARDFGKALAFATRHECIPEVSCG</sequence>
<reference evidence="2 3" key="1">
    <citation type="submission" date="2021-10" db="EMBL/GenBank/DDBJ databases">
        <title>Streptomyces gossypii sp. nov., isolated from soil collected from cotton field.</title>
        <authorList>
            <person name="Ge X."/>
            <person name="Chen X."/>
            <person name="Liu W."/>
        </authorList>
    </citation>
    <scope>NUCLEOTIDE SEQUENCE [LARGE SCALE GENOMIC DNA]</scope>
    <source>
        <strain evidence="2 3">N2-109</strain>
    </source>
</reference>
<evidence type="ECO:0000313" key="2">
    <source>
        <dbReference type="EMBL" id="MCT2591126.1"/>
    </source>
</evidence>
<dbReference type="Proteomes" id="UP001156389">
    <property type="component" value="Unassembled WGS sequence"/>
</dbReference>
<dbReference type="EMBL" id="JAJAGO010000006">
    <property type="protein sequence ID" value="MCT2591126.1"/>
    <property type="molecule type" value="Genomic_DNA"/>
</dbReference>
<dbReference type="RefSeq" id="WP_260218451.1">
    <property type="nucleotide sequence ID" value="NZ_JAJAGO010000006.1"/>
</dbReference>
<proteinExistence type="predicted"/>
<accession>A0ABT2JTA8</accession>
<name>A0ABT2JTA8_9ACTN</name>
<evidence type="ECO:0000256" key="1">
    <source>
        <dbReference type="SAM" id="MobiDB-lite"/>
    </source>
</evidence>
<feature type="region of interest" description="Disordered" evidence="1">
    <location>
        <begin position="12"/>
        <end position="31"/>
    </location>
</feature>